<feature type="domain" description="Riboflavin kinase" evidence="13">
    <location>
        <begin position="156"/>
        <end position="313"/>
    </location>
</feature>
<keyword evidence="8" id="KW-0808">Transferase</keyword>
<accession>A0ABR4NU80</accession>
<evidence type="ECO:0000256" key="12">
    <source>
        <dbReference type="SAM" id="Phobius"/>
    </source>
</evidence>
<dbReference type="SMART" id="SM00904">
    <property type="entry name" value="Flavokinase"/>
    <property type="match status" value="1"/>
</dbReference>
<dbReference type="InterPro" id="IPR023468">
    <property type="entry name" value="Riboflavin_kinase"/>
</dbReference>
<dbReference type="SUPFAM" id="SSF82114">
    <property type="entry name" value="Riboflavin kinase-like"/>
    <property type="match status" value="1"/>
</dbReference>
<evidence type="ECO:0000256" key="9">
    <source>
        <dbReference type="ARBA" id="ARBA00022741"/>
    </source>
</evidence>
<dbReference type="InterPro" id="IPR023465">
    <property type="entry name" value="Riboflavin_kinase_dom_sf"/>
</dbReference>
<dbReference type="EMBL" id="JBEVYD010000005">
    <property type="protein sequence ID" value="KAL3232284.1"/>
    <property type="molecule type" value="Genomic_DNA"/>
</dbReference>
<name>A0ABR4NU80_9SACH</name>
<reference evidence="14 15" key="1">
    <citation type="submission" date="2024-05" db="EMBL/GenBank/DDBJ databases">
        <title>Long read based assembly of the Candida bracarensis genome reveals expanded adhesin content.</title>
        <authorList>
            <person name="Marcet-Houben M."/>
            <person name="Ksiezopolska E."/>
            <person name="Gabaldon T."/>
        </authorList>
    </citation>
    <scope>NUCLEOTIDE SEQUENCE [LARGE SCALE GENOMIC DNA]</scope>
    <source>
        <strain evidence="14 15">CBM6</strain>
    </source>
</reference>
<dbReference type="PANTHER" id="PTHR22749:SF6">
    <property type="entry name" value="RIBOFLAVIN KINASE"/>
    <property type="match status" value="1"/>
</dbReference>
<keyword evidence="12" id="KW-0472">Membrane</keyword>
<comment type="similarity">
    <text evidence="3">Belongs to the flavokinase family.</text>
</comment>
<protein>
    <recommendedName>
        <fullName evidence="5">Riboflavin kinase</fullName>
        <ecNumber evidence="4">2.7.1.26</ecNumber>
    </recommendedName>
    <alternativeName>
        <fullName evidence="11">Flavin mononucleotide kinase 1</fullName>
    </alternativeName>
</protein>
<evidence type="ECO:0000256" key="10">
    <source>
        <dbReference type="ARBA" id="ARBA00022840"/>
    </source>
</evidence>
<evidence type="ECO:0000256" key="2">
    <source>
        <dbReference type="ARBA" id="ARBA00005201"/>
    </source>
</evidence>
<evidence type="ECO:0000256" key="4">
    <source>
        <dbReference type="ARBA" id="ARBA00012105"/>
    </source>
</evidence>
<dbReference type="Gene3D" id="2.40.30.30">
    <property type="entry name" value="Riboflavin kinase-like"/>
    <property type="match status" value="1"/>
</dbReference>
<keyword evidence="12" id="KW-1133">Transmembrane helix</keyword>
<keyword evidence="14" id="KW-0418">Kinase</keyword>
<comment type="caution">
    <text evidence="14">The sequence shown here is derived from an EMBL/GenBank/DDBJ whole genome shotgun (WGS) entry which is preliminary data.</text>
</comment>
<dbReference type="InterPro" id="IPR015865">
    <property type="entry name" value="Riboflavin_kinase_bac/euk"/>
</dbReference>
<feature type="transmembrane region" description="Helical" evidence="12">
    <location>
        <begin position="7"/>
        <end position="29"/>
    </location>
</feature>
<comment type="function">
    <text evidence="1">Catalyzes the phosphorylation of riboflavin (vitamin B2) to form flavin mononucleotide (FMN) coenzyme.</text>
</comment>
<keyword evidence="6" id="KW-0285">Flavoprotein</keyword>
<comment type="pathway">
    <text evidence="2">Cofactor biosynthesis; FMN biosynthesis; FMN from riboflavin (ATP route): step 1/1.</text>
</comment>
<evidence type="ECO:0000259" key="13">
    <source>
        <dbReference type="SMART" id="SM00904"/>
    </source>
</evidence>
<sequence>MTLPKSTIAGAVLAIVAAVLPMVLAPLVATWDQEMILALPVVAVPVAFFMKVFDSGQVMYNHVVYSESSRGRDVAVSRIGTRWGGSGSESASTQAEAEAEIEADDTYISWWKDDLSWRLVLESKSIHSSNHKDEIQMTVRDVDVPIPEAPKGPYPITTTCCDVICGFGRGSSELGIPTANVPMTQLPELVNKLELGVYFGYARLSVVDGKEDEEIERQDGRGVTYNYGKHLEESNGDLEILPVVLSVGKNPFYNNDYKTVEIHILHDFHHTFYGAKIKFNILGYIRPELNYTTKEALIEDINTDIDIARQVLDTEHYRSHMADLI</sequence>
<evidence type="ECO:0000313" key="15">
    <source>
        <dbReference type="Proteomes" id="UP001623330"/>
    </source>
</evidence>
<evidence type="ECO:0000256" key="8">
    <source>
        <dbReference type="ARBA" id="ARBA00022679"/>
    </source>
</evidence>
<keyword evidence="10" id="KW-0067">ATP-binding</keyword>
<dbReference type="PANTHER" id="PTHR22749">
    <property type="entry name" value="RIBOFLAVIN KINASE/FMN ADENYLYLTRANSFERASE"/>
    <property type="match status" value="1"/>
</dbReference>
<proteinExistence type="inferred from homology"/>
<evidence type="ECO:0000256" key="3">
    <source>
        <dbReference type="ARBA" id="ARBA00010108"/>
    </source>
</evidence>
<evidence type="ECO:0000313" key="14">
    <source>
        <dbReference type="EMBL" id="KAL3232284.1"/>
    </source>
</evidence>
<dbReference type="Pfam" id="PF01687">
    <property type="entry name" value="Flavokinase"/>
    <property type="match status" value="1"/>
</dbReference>
<organism evidence="14 15">
    <name type="scientific">Nakaseomyces bracarensis</name>
    <dbReference type="NCBI Taxonomy" id="273131"/>
    <lineage>
        <taxon>Eukaryota</taxon>
        <taxon>Fungi</taxon>
        <taxon>Dikarya</taxon>
        <taxon>Ascomycota</taxon>
        <taxon>Saccharomycotina</taxon>
        <taxon>Saccharomycetes</taxon>
        <taxon>Saccharomycetales</taxon>
        <taxon>Saccharomycetaceae</taxon>
        <taxon>Nakaseomyces</taxon>
    </lineage>
</organism>
<dbReference type="EC" id="2.7.1.26" evidence="4"/>
<keyword evidence="15" id="KW-1185">Reference proteome</keyword>
<evidence type="ECO:0000256" key="1">
    <source>
        <dbReference type="ARBA" id="ARBA00003572"/>
    </source>
</evidence>
<evidence type="ECO:0000256" key="6">
    <source>
        <dbReference type="ARBA" id="ARBA00022630"/>
    </source>
</evidence>
<keyword evidence="7" id="KW-0288">FMN</keyword>
<evidence type="ECO:0000256" key="7">
    <source>
        <dbReference type="ARBA" id="ARBA00022643"/>
    </source>
</evidence>
<keyword evidence="12" id="KW-0812">Transmembrane</keyword>
<dbReference type="Proteomes" id="UP001623330">
    <property type="component" value="Unassembled WGS sequence"/>
</dbReference>
<evidence type="ECO:0000256" key="5">
    <source>
        <dbReference type="ARBA" id="ARBA00017394"/>
    </source>
</evidence>
<dbReference type="GO" id="GO:0016301">
    <property type="term" value="F:kinase activity"/>
    <property type="evidence" value="ECO:0007669"/>
    <property type="project" value="UniProtKB-KW"/>
</dbReference>
<gene>
    <name evidence="14" type="ORF">RNJ44_04200</name>
</gene>
<keyword evidence="9" id="KW-0547">Nucleotide-binding</keyword>
<evidence type="ECO:0000256" key="11">
    <source>
        <dbReference type="ARBA" id="ARBA00029960"/>
    </source>
</evidence>